<evidence type="ECO:0000313" key="9">
    <source>
        <dbReference type="EMBL" id="RWS21457.1"/>
    </source>
</evidence>
<dbReference type="VEuPathDB" id="VectorBase:LDEU010582"/>
<evidence type="ECO:0000256" key="4">
    <source>
        <dbReference type="ARBA" id="ARBA00022771"/>
    </source>
</evidence>
<accession>A0A443S1N4</accession>
<feature type="domain" description="C2H2-type" evidence="8">
    <location>
        <begin position="86"/>
        <end position="113"/>
    </location>
</feature>
<comment type="caution">
    <text evidence="9">The sequence shown here is derived from an EMBL/GenBank/DDBJ whole genome shotgun (WGS) entry which is preliminary data.</text>
</comment>
<keyword evidence="10" id="KW-1185">Reference proteome</keyword>
<dbReference type="InterPro" id="IPR036236">
    <property type="entry name" value="Znf_C2H2_sf"/>
</dbReference>
<dbReference type="Pfam" id="PF00096">
    <property type="entry name" value="zf-C2H2"/>
    <property type="match status" value="3"/>
</dbReference>
<dbReference type="EMBL" id="NCKV01012131">
    <property type="protein sequence ID" value="RWS21457.1"/>
    <property type="molecule type" value="Genomic_DNA"/>
</dbReference>
<evidence type="ECO:0000256" key="3">
    <source>
        <dbReference type="ARBA" id="ARBA00022737"/>
    </source>
</evidence>
<evidence type="ECO:0000256" key="1">
    <source>
        <dbReference type="ARBA" id="ARBA00004123"/>
    </source>
</evidence>
<dbReference type="PROSITE" id="PS50157">
    <property type="entry name" value="ZINC_FINGER_C2H2_2"/>
    <property type="match status" value="3"/>
</dbReference>
<evidence type="ECO:0000256" key="2">
    <source>
        <dbReference type="ARBA" id="ARBA00022723"/>
    </source>
</evidence>
<comment type="subcellular location">
    <subcellularLocation>
        <location evidence="1">Nucleus</location>
    </subcellularLocation>
</comment>
<dbReference type="OrthoDB" id="6155966at2759"/>
<dbReference type="FunFam" id="3.30.160.60:FF:000100">
    <property type="entry name" value="Zinc finger 45-like"/>
    <property type="match status" value="1"/>
</dbReference>
<organism evidence="9 10">
    <name type="scientific">Leptotrombidium deliense</name>
    <dbReference type="NCBI Taxonomy" id="299467"/>
    <lineage>
        <taxon>Eukaryota</taxon>
        <taxon>Metazoa</taxon>
        <taxon>Ecdysozoa</taxon>
        <taxon>Arthropoda</taxon>
        <taxon>Chelicerata</taxon>
        <taxon>Arachnida</taxon>
        <taxon>Acari</taxon>
        <taxon>Acariformes</taxon>
        <taxon>Trombidiformes</taxon>
        <taxon>Prostigmata</taxon>
        <taxon>Anystina</taxon>
        <taxon>Parasitengona</taxon>
        <taxon>Trombiculoidea</taxon>
        <taxon>Trombiculidae</taxon>
        <taxon>Leptotrombidium</taxon>
    </lineage>
</organism>
<sequence length="169" mass="19065">MDASLQMQAAKSCQPIQQNYLSHSIDSILSRPNNSKSLVTFECVAYNWGIFNSQLDDVMTQQTVGSHFFRSMAVVSECQSRDSSKHGCVYCGKSFKRSSTLSTHLLIHANIRPFNCNVCGKAFHQKSDLKKHSYIHTGERPHICKQCGKSFTQSSNLITHQRKHQPSVK</sequence>
<evidence type="ECO:0000259" key="8">
    <source>
        <dbReference type="PROSITE" id="PS50157"/>
    </source>
</evidence>
<evidence type="ECO:0000313" key="10">
    <source>
        <dbReference type="Proteomes" id="UP000288716"/>
    </source>
</evidence>
<dbReference type="GO" id="GO:0005634">
    <property type="term" value="C:nucleus"/>
    <property type="evidence" value="ECO:0007669"/>
    <property type="project" value="UniProtKB-SubCell"/>
</dbReference>
<dbReference type="GO" id="GO:0000977">
    <property type="term" value="F:RNA polymerase II transcription regulatory region sequence-specific DNA binding"/>
    <property type="evidence" value="ECO:0007669"/>
    <property type="project" value="TreeGrafter"/>
</dbReference>
<dbReference type="PANTHER" id="PTHR14196:SF12">
    <property type="entry name" value="ZINC FINGER PROTEIN 208-LIKE"/>
    <property type="match status" value="1"/>
</dbReference>
<evidence type="ECO:0000256" key="7">
    <source>
        <dbReference type="PROSITE-ProRule" id="PRU00042"/>
    </source>
</evidence>
<feature type="domain" description="C2H2-type" evidence="8">
    <location>
        <begin position="142"/>
        <end position="169"/>
    </location>
</feature>
<evidence type="ECO:0000256" key="5">
    <source>
        <dbReference type="ARBA" id="ARBA00022833"/>
    </source>
</evidence>
<dbReference type="AlphaFoldDB" id="A0A443S1N4"/>
<reference evidence="9 10" key="1">
    <citation type="journal article" date="2018" name="Gigascience">
        <title>Genomes of trombidid mites reveal novel predicted allergens and laterally-transferred genes associated with secondary metabolism.</title>
        <authorList>
            <person name="Dong X."/>
            <person name="Chaisiri K."/>
            <person name="Xia D."/>
            <person name="Armstrong S.D."/>
            <person name="Fang Y."/>
            <person name="Donnelly M.J."/>
            <person name="Kadowaki T."/>
            <person name="McGarry J.W."/>
            <person name="Darby A.C."/>
            <person name="Makepeace B.L."/>
        </authorList>
    </citation>
    <scope>NUCLEOTIDE SEQUENCE [LARGE SCALE GENOMIC DNA]</scope>
    <source>
        <strain evidence="9">UoL-UT</strain>
    </source>
</reference>
<dbReference type="SUPFAM" id="SSF57667">
    <property type="entry name" value="beta-beta-alpha zinc fingers"/>
    <property type="match status" value="2"/>
</dbReference>
<name>A0A443S1N4_9ACAR</name>
<dbReference type="STRING" id="299467.A0A443S1N4"/>
<keyword evidence="4 7" id="KW-0863">Zinc-finger</keyword>
<keyword evidence="2" id="KW-0479">Metal-binding</keyword>
<protein>
    <submittedName>
        <fullName evidence="9">Zinc finger protein Gfi-1b-like protein</fullName>
    </submittedName>
</protein>
<dbReference type="PROSITE" id="PS00028">
    <property type="entry name" value="ZINC_FINGER_C2H2_1"/>
    <property type="match status" value="3"/>
</dbReference>
<dbReference type="InterPro" id="IPR013087">
    <property type="entry name" value="Znf_C2H2_type"/>
</dbReference>
<feature type="domain" description="C2H2-type" evidence="8">
    <location>
        <begin position="114"/>
        <end position="141"/>
    </location>
</feature>
<dbReference type="PANTHER" id="PTHR14196">
    <property type="entry name" value="ODD-SKIPPED - RELATED"/>
    <property type="match status" value="1"/>
</dbReference>
<dbReference type="GO" id="GO:0000981">
    <property type="term" value="F:DNA-binding transcription factor activity, RNA polymerase II-specific"/>
    <property type="evidence" value="ECO:0007669"/>
    <property type="project" value="TreeGrafter"/>
</dbReference>
<keyword evidence="3" id="KW-0677">Repeat</keyword>
<dbReference type="SMART" id="SM00355">
    <property type="entry name" value="ZnF_C2H2"/>
    <property type="match status" value="3"/>
</dbReference>
<dbReference type="InterPro" id="IPR050717">
    <property type="entry name" value="C2H2-ZF_Transcription_Reg"/>
</dbReference>
<keyword evidence="5" id="KW-0862">Zinc</keyword>
<dbReference type="Gene3D" id="3.30.160.60">
    <property type="entry name" value="Classic Zinc Finger"/>
    <property type="match status" value="3"/>
</dbReference>
<dbReference type="FunFam" id="3.30.160.60:FF:000744">
    <property type="entry name" value="zinc finger E-box-binding homeobox 1"/>
    <property type="match status" value="1"/>
</dbReference>
<evidence type="ECO:0000256" key="6">
    <source>
        <dbReference type="ARBA" id="ARBA00023242"/>
    </source>
</evidence>
<proteinExistence type="predicted"/>
<gene>
    <name evidence="9" type="ORF">B4U80_08422</name>
</gene>
<dbReference type="GO" id="GO:0008270">
    <property type="term" value="F:zinc ion binding"/>
    <property type="evidence" value="ECO:0007669"/>
    <property type="project" value="UniProtKB-KW"/>
</dbReference>
<dbReference type="Proteomes" id="UP000288716">
    <property type="component" value="Unassembled WGS sequence"/>
</dbReference>
<keyword evidence="6" id="KW-0539">Nucleus</keyword>
<dbReference type="FunFam" id="3.30.160.60:FF:000688">
    <property type="entry name" value="zinc finger protein 197 isoform X1"/>
    <property type="match status" value="1"/>
</dbReference>